<evidence type="ECO:0000259" key="1">
    <source>
        <dbReference type="Pfam" id="PF00857"/>
    </source>
</evidence>
<gene>
    <name evidence="2" type="ordered locus">MBIO_0416</name>
</gene>
<accession>C4XEV9</accession>
<dbReference type="Proteomes" id="UP000006810">
    <property type="component" value="Chromosome"/>
</dbReference>
<dbReference type="InterPro" id="IPR000868">
    <property type="entry name" value="Isochorismatase-like_dom"/>
</dbReference>
<dbReference type="CDD" id="cd00431">
    <property type="entry name" value="cysteine_hydrolases"/>
    <property type="match status" value="1"/>
</dbReference>
<dbReference type="GO" id="GO:0019365">
    <property type="term" value="P:pyridine nucleotide salvage"/>
    <property type="evidence" value="ECO:0007669"/>
    <property type="project" value="InterPro"/>
</dbReference>
<dbReference type="PANTHER" id="PTHR47297:SF2">
    <property type="entry name" value="OS02G0606800 PROTEIN"/>
    <property type="match status" value="1"/>
</dbReference>
<proteinExistence type="predicted"/>
<dbReference type="Gene3D" id="3.40.50.850">
    <property type="entry name" value="Isochorismatase-like"/>
    <property type="match status" value="1"/>
</dbReference>
<keyword evidence="3" id="KW-1185">Reference proteome</keyword>
<feature type="domain" description="Isochorismatase-like" evidence="1">
    <location>
        <begin position="6"/>
        <end position="158"/>
    </location>
</feature>
<name>C4XEV9_MYCFP</name>
<dbReference type="InterPro" id="IPR036380">
    <property type="entry name" value="Isochorismatase-like_sf"/>
</dbReference>
<protein>
    <recommendedName>
        <fullName evidence="1">Isochorismatase-like domain-containing protein</fullName>
    </recommendedName>
</protein>
<dbReference type="AlphaFoldDB" id="C4XEV9"/>
<dbReference type="GO" id="GO:0008936">
    <property type="term" value="F:nicotinamidase activity"/>
    <property type="evidence" value="ECO:0007669"/>
    <property type="project" value="InterPro"/>
</dbReference>
<dbReference type="KEGG" id="mfp:MBIO_0416"/>
<dbReference type="Pfam" id="PF00857">
    <property type="entry name" value="Isochorismatase"/>
    <property type="match status" value="1"/>
</dbReference>
<dbReference type="eggNOG" id="COG1335">
    <property type="taxonomic scope" value="Bacteria"/>
</dbReference>
<organism evidence="2 3">
    <name type="scientific">Mycoplasmopsis fermentans (strain ATCC 19989 / NBRC 14854 / NCTC 10117 / PG18)</name>
    <name type="common">Mycoplasma fermentans</name>
    <dbReference type="NCBI Taxonomy" id="496833"/>
    <lineage>
        <taxon>Bacteria</taxon>
        <taxon>Bacillati</taxon>
        <taxon>Mycoplasmatota</taxon>
        <taxon>Mycoplasmoidales</taxon>
        <taxon>Metamycoplasmataceae</taxon>
        <taxon>Mycoplasmopsis</taxon>
    </lineage>
</organism>
<dbReference type="PATRIC" id="fig|496833.3.peg.843"/>
<dbReference type="SUPFAM" id="SSF52499">
    <property type="entry name" value="Isochorismatase-like hydrolases"/>
    <property type="match status" value="1"/>
</dbReference>
<sequence>MVMKKIICVIDMLEGFCNEGALASPIVKKIIPNIEKVLKDNKKEDNLFICDSHNTFDLEMKQYPLHCLKDTKEAEIVKELKPYVKSVLEKNSTNAFHLFDKKLIEKYDQFVLTGCCTDICVLQFALSLKTYLNENRIDKKVIVLKDAVATFDAPGHNAQQFHNFTLNLMANAGIEIQ</sequence>
<evidence type="ECO:0000313" key="3">
    <source>
        <dbReference type="Proteomes" id="UP000006810"/>
    </source>
</evidence>
<dbReference type="HOGENOM" id="CLU_068979_9_0_14"/>
<reference evidence="2 3" key="1">
    <citation type="journal article" date="2009" name="Curr. Microbiol.">
        <title>Molecular cloning and expression of a novel cholinephosphotransferase involved in glycoglycerophospholipid biosynthesis of Mycoplasma fermentans.</title>
        <authorList>
            <person name="Ishida N."/>
            <person name="Irikura D."/>
            <person name="Matsuda K."/>
            <person name="Sato S."/>
            <person name="Asano K."/>
        </authorList>
    </citation>
    <scope>NUCLEOTIDE SEQUENCE [LARGE SCALE GENOMIC DNA]</scope>
    <source>
        <strain evidence="3">ATCC 19989 / NBRC 14854 / NCTC 10117 / PG18</strain>
    </source>
</reference>
<dbReference type="EMBL" id="AP009608">
    <property type="protein sequence ID" value="BAH69681.1"/>
    <property type="molecule type" value="Genomic_DNA"/>
</dbReference>
<dbReference type="InterPro" id="IPR044717">
    <property type="entry name" value="NIC1"/>
</dbReference>
<evidence type="ECO:0000313" key="2">
    <source>
        <dbReference type="EMBL" id="BAH69681.1"/>
    </source>
</evidence>
<dbReference type="PANTHER" id="PTHR47297">
    <property type="match status" value="1"/>
</dbReference>